<evidence type="ECO:0000313" key="2">
    <source>
        <dbReference type="EMBL" id="KAJ7193854.1"/>
    </source>
</evidence>
<dbReference type="InterPro" id="IPR052617">
    <property type="entry name" value="Huntingtin-int_K"/>
</dbReference>
<dbReference type="InterPro" id="IPR038922">
    <property type="entry name" value="HYPK_UBA"/>
</dbReference>
<dbReference type="GO" id="GO:0050821">
    <property type="term" value="P:protein stabilization"/>
    <property type="evidence" value="ECO:0007669"/>
    <property type="project" value="TreeGrafter"/>
</dbReference>
<feature type="domain" description="Nascent polypeptide-associated complex subunit alpha-like UBA" evidence="1">
    <location>
        <begin position="59"/>
        <end position="97"/>
    </location>
</feature>
<dbReference type="InterPro" id="IPR044034">
    <property type="entry name" value="NAC-like_UBA"/>
</dbReference>
<comment type="caution">
    <text evidence="2">The sequence shown here is derived from an EMBL/GenBank/DDBJ whole genome shotgun (WGS) entry which is preliminary data.</text>
</comment>
<accession>A0AAD6USU0</accession>
<dbReference type="AlphaFoldDB" id="A0AAD6USU0"/>
<evidence type="ECO:0000259" key="1">
    <source>
        <dbReference type="Pfam" id="PF19026"/>
    </source>
</evidence>
<proteinExistence type="predicted"/>
<dbReference type="PANTHER" id="PTHR31184:SF2">
    <property type="entry name" value="HUNTINGTIN-INTERACTING PROTEIN K"/>
    <property type="match status" value="1"/>
</dbReference>
<dbReference type="GO" id="GO:0043066">
    <property type="term" value="P:negative regulation of apoptotic process"/>
    <property type="evidence" value="ECO:0007669"/>
    <property type="project" value="TreeGrafter"/>
</dbReference>
<name>A0AAD6USU0_9AGAR</name>
<organism evidence="2 3">
    <name type="scientific">Mycena pura</name>
    <dbReference type="NCBI Taxonomy" id="153505"/>
    <lineage>
        <taxon>Eukaryota</taxon>
        <taxon>Fungi</taxon>
        <taxon>Dikarya</taxon>
        <taxon>Basidiomycota</taxon>
        <taxon>Agaricomycotina</taxon>
        <taxon>Agaricomycetes</taxon>
        <taxon>Agaricomycetidae</taxon>
        <taxon>Agaricales</taxon>
        <taxon>Marasmiineae</taxon>
        <taxon>Mycenaceae</taxon>
        <taxon>Mycena</taxon>
    </lineage>
</organism>
<dbReference type="CDD" id="cd14361">
    <property type="entry name" value="UBA_HYPK"/>
    <property type="match status" value="1"/>
</dbReference>
<reference evidence="2" key="1">
    <citation type="submission" date="2023-03" db="EMBL/GenBank/DDBJ databases">
        <title>Massive genome expansion in bonnet fungi (Mycena s.s.) driven by repeated elements and novel gene families across ecological guilds.</title>
        <authorList>
            <consortium name="Lawrence Berkeley National Laboratory"/>
            <person name="Harder C.B."/>
            <person name="Miyauchi S."/>
            <person name="Viragh M."/>
            <person name="Kuo A."/>
            <person name="Thoen E."/>
            <person name="Andreopoulos B."/>
            <person name="Lu D."/>
            <person name="Skrede I."/>
            <person name="Drula E."/>
            <person name="Henrissat B."/>
            <person name="Morin E."/>
            <person name="Kohler A."/>
            <person name="Barry K."/>
            <person name="LaButti K."/>
            <person name="Morin E."/>
            <person name="Salamov A."/>
            <person name="Lipzen A."/>
            <person name="Mereny Z."/>
            <person name="Hegedus B."/>
            <person name="Baldrian P."/>
            <person name="Stursova M."/>
            <person name="Weitz H."/>
            <person name="Taylor A."/>
            <person name="Grigoriev I.V."/>
            <person name="Nagy L.G."/>
            <person name="Martin F."/>
            <person name="Kauserud H."/>
        </authorList>
    </citation>
    <scope>NUCLEOTIDE SEQUENCE</scope>
    <source>
        <strain evidence="2">9144</strain>
    </source>
</reference>
<dbReference type="Gene3D" id="1.10.8.10">
    <property type="entry name" value="DNA helicase RuvA subunit, C-terminal domain"/>
    <property type="match status" value="1"/>
</dbReference>
<keyword evidence="3" id="KW-1185">Reference proteome</keyword>
<gene>
    <name evidence="2" type="ORF">GGX14DRAFT_14058</name>
</gene>
<dbReference type="Pfam" id="PF19026">
    <property type="entry name" value="UBA_HYPK"/>
    <property type="match status" value="1"/>
</dbReference>
<dbReference type="Proteomes" id="UP001219525">
    <property type="component" value="Unassembled WGS sequence"/>
</dbReference>
<dbReference type="PANTHER" id="PTHR31184">
    <property type="entry name" value="HUNTINGTIN-INTERACTING PROTEIN K FAMILY MEMBER"/>
    <property type="match status" value="1"/>
</dbReference>
<evidence type="ECO:0000313" key="3">
    <source>
        <dbReference type="Proteomes" id="UP001219525"/>
    </source>
</evidence>
<protein>
    <recommendedName>
        <fullName evidence="1">Nascent polypeptide-associated complex subunit alpha-like UBA domain-containing protein</fullName>
    </recommendedName>
</protein>
<sequence length="99" mass="11011">MASRQNGRLEPEVIVNYGDGFSYSKQVMQEAFRPGGILDKPPVVLHATPPLTKAQRDTIRREDVDLIVSEFEIPKAQAERVLAEHKGNVSDALRELVGL</sequence>
<dbReference type="EMBL" id="JARJCW010000104">
    <property type="protein sequence ID" value="KAJ7193854.1"/>
    <property type="molecule type" value="Genomic_DNA"/>
</dbReference>